<organism evidence="7 8">
    <name type="scientific">Pseudonocardia eucalypti</name>
    <dbReference type="NCBI Taxonomy" id="648755"/>
    <lineage>
        <taxon>Bacteria</taxon>
        <taxon>Bacillati</taxon>
        <taxon>Actinomycetota</taxon>
        <taxon>Actinomycetes</taxon>
        <taxon>Pseudonocardiales</taxon>
        <taxon>Pseudonocardiaceae</taxon>
        <taxon>Pseudonocardia</taxon>
    </lineage>
</organism>
<dbReference type="RefSeq" id="WP_425572174.1">
    <property type="nucleotide sequence ID" value="NZ_BAABJP010000001.1"/>
</dbReference>
<dbReference type="Pfam" id="PF00877">
    <property type="entry name" value="NLPC_P60"/>
    <property type="match status" value="1"/>
</dbReference>
<dbReference type="Proteomes" id="UP001428817">
    <property type="component" value="Unassembled WGS sequence"/>
</dbReference>
<feature type="chain" id="PRO_5047162693" description="NlpC/P60 domain-containing protein" evidence="5">
    <location>
        <begin position="24"/>
        <end position="210"/>
    </location>
</feature>
<evidence type="ECO:0000313" key="7">
    <source>
        <dbReference type="EMBL" id="GAA5144585.1"/>
    </source>
</evidence>
<proteinExistence type="inferred from homology"/>
<evidence type="ECO:0000259" key="6">
    <source>
        <dbReference type="PROSITE" id="PS51935"/>
    </source>
</evidence>
<name>A0ABP9PCZ0_9PSEU</name>
<reference evidence="8" key="1">
    <citation type="journal article" date="2019" name="Int. J. Syst. Evol. Microbiol.">
        <title>The Global Catalogue of Microorganisms (GCM) 10K type strain sequencing project: providing services to taxonomists for standard genome sequencing and annotation.</title>
        <authorList>
            <consortium name="The Broad Institute Genomics Platform"/>
            <consortium name="The Broad Institute Genome Sequencing Center for Infectious Disease"/>
            <person name="Wu L."/>
            <person name="Ma J."/>
        </authorList>
    </citation>
    <scope>NUCLEOTIDE SEQUENCE [LARGE SCALE GENOMIC DNA]</scope>
    <source>
        <strain evidence="8">JCM 18303</strain>
    </source>
</reference>
<keyword evidence="8" id="KW-1185">Reference proteome</keyword>
<evidence type="ECO:0000256" key="3">
    <source>
        <dbReference type="ARBA" id="ARBA00022801"/>
    </source>
</evidence>
<comment type="similarity">
    <text evidence="1">Belongs to the peptidase C40 family.</text>
</comment>
<evidence type="ECO:0000256" key="1">
    <source>
        <dbReference type="ARBA" id="ARBA00007074"/>
    </source>
</evidence>
<feature type="signal peptide" evidence="5">
    <location>
        <begin position="1"/>
        <end position="23"/>
    </location>
</feature>
<dbReference type="SUPFAM" id="SSF54001">
    <property type="entry name" value="Cysteine proteinases"/>
    <property type="match status" value="1"/>
</dbReference>
<evidence type="ECO:0000256" key="2">
    <source>
        <dbReference type="ARBA" id="ARBA00022670"/>
    </source>
</evidence>
<evidence type="ECO:0000256" key="5">
    <source>
        <dbReference type="SAM" id="SignalP"/>
    </source>
</evidence>
<keyword evidence="5" id="KW-0732">Signal</keyword>
<dbReference type="PROSITE" id="PS51935">
    <property type="entry name" value="NLPC_P60"/>
    <property type="match status" value="1"/>
</dbReference>
<keyword evidence="3" id="KW-0378">Hydrolase</keyword>
<keyword evidence="2" id="KW-0645">Protease</keyword>
<evidence type="ECO:0000256" key="4">
    <source>
        <dbReference type="ARBA" id="ARBA00022807"/>
    </source>
</evidence>
<accession>A0ABP9PCZ0</accession>
<protein>
    <recommendedName>
        <fullName evidence="6">NlpC/P60 domain-containing protein</fullName>
    </recommendedName>
</protein>
<dbReference type="EMBL" id="BAABJP010000001">
    <property type="protein sequence ID" value="GAA5144585.1"/>
    <property type="molecule type" value="Genomic_DNA"/>
</dbReference>
<dbReference type="InterPro" id="IPR000064">
    <property type="entry name" value="NLP_P60_dom"/>
</dbReference>
<dbReference type="InterPro" id="IPR038765">
    <property type="entry name" value="Papain-like_cys_pep_sf"/>
</dbReference>
<sequence length="210" mass="21260">MHRLTSATAVIAAVLFGTAPASATTVAAHTGARTQAPQTPLQVALPLPAAPDALPAGLRVAPAHTPVSNLGTFVAPPAPAAPALAPAVAPVPPVVPTLGASALAAARKALGTRYVWGGTGRGGFDCSGLMQWSYKQAGVSLPRSSRAQSGVGKAVARDQLQPGDLVFFYSPVSHVGIYVGGGMVLHAPQTGDVVKISPMSRMPFHNARRV</sequence>
<evidence type="ECO:0000313" key="8">
    <source>
        <dbReference type="Proteomes" id="UP001428817"/>
    </source>
</evidence>
<dbReference type="Gene3D" id="3.90.1720.10">
    <property type="entry name" value="endopeptidase domain like (from Nostoc punctiforme)"/>
    <property type="match status" value="1"/>
</dbReference>
<dbReference type="PANTHER" id="PTHR47359:SF3">
    <property type="entry name" value="NLP_P60 DOMAIN-CONTAINING PROTEIN-RELATED"/>
    <property type="match status" value="1"/>
</dbReference>
<gene>
    <name evidence="7" type="ORF">GCM10023321_01210</name>
</gene>
<dbReference type="InterPro" id="IPR051794">
    <property type="entry name" value="PG_Endopeptidase_C40"/>
</dbReference>
<feature type="domain" description="NlpC/P60" evidence="6">
    <location>
        <begin position="96"/>
        <end position="210"/>
    </location>
</feature>
<comment type="caution">
    <text evidence="7">The sequence shown here is derived from an EMBL/GenBank/DDBJ whole genome shotgun (WGS) entry which is preliminary data.</text>
</comment>
<keyword evidence="4" id="KW-0788">Thiol protease</keyword>
<dbReference type="PANTHER" id="PTHR47359">
    <property type="entry name" value="PEPTIDOGLYCAN DL-ENDOPEPTIDASE CWLO"/>
    <property type="match status" value="1"/>
</dbReference>